<dbReference type="RefSeq" id="WP_151095504.1">
    <property type="nucleotide sequence ID" value="NZ_CP071520.1"/>
</dbReference>
<sequence>MTRFPGQKLNTMEFVNLPLVFLVGCALIALLAKKNGYSWYLFFFAIAVPAPLLLLALPHVLGVETASLTAVRLGTVLFFPVAGLLLALRRKS</sequence>
<keyword evidence="1" id="KW-0812">Transmembrane</keyword>
<gene>
    <name evidence="2" type="ORF">J3P46_16480</name>
</gene>
<protein>
    <submittedName>
        <fullName evidence="2">Uncharacterized protein</fullName>
    </submittedName>
</protein>
<dbReference type="PROSITE" id="PS51257">
    <property type="entry name" value="PROKAR_LIPOPROTEIN"/>
    <property type="match status" value="1"/>
</dbReference>
<dbReference type="InterPro" id="IPR036927">
    <property type="entry name" value="Cyt_c_oxase-like_su1_sf"/>
</dbReference>
<keyword evidence="1" id="KW-1133">Transmembrane helix</keyword>
<organism evidence="2 3">
    <name type="scientific">Janthinobacterium lividum</name>
    <dbReference type="NCBI Taxonomy" id="29581"/>
    <lineage>
        <taxon>Bacteria</taxon>
        <taxon>Pseudomonadati</taxon>
        <taxon>Pseudomonadota</taxon>
        <taxon>Betaproteobacteria</taxon>
        <taxon>Burkholderiales</taxon>
        <taxon>Oxalobacteraceae</taxon>
        <taxon>Janthinobacterium</taxon>
    </lineage>
</organism>
<reference evidence="2 3" key="1">
    <citation type="submission" date="2021-03" db="EMBL/GenBank/DDBJ databases">
        <title>Draft genome sequence of Janthinobacterium sp. strain PLB02 isolated from infected primmorphs (Lubomirskia baicalensis).</title>
        <authorList>
            <person name="Chernogor L.I."/>
            <person name="Belikov S.I."/>
            <person name="Petrushin I.S."/>
        </authorList>
    </citation>
    <scope>NUCLEOTIDE SEQUENCE [LARGE SCALE GENOMIC DNA]</scope>
    <source>
        <strain evidence="2 3">PLB02</strain>
    </source>
</reference>
<name>A0AAJ4MNU4_9BURK</name>
<feature type="transmembrane region" description="Helical" evidence="1">
    <location>
        <begin position="39"/>
        <end position="57"/>
    </location>
</feature>
<evidence type="ECO:0000313" key="3">
    <source>
        <dbReference type="Proteomes" id="UP000662821"/>
    </source>
</evidence>
<keyword evidence="1" id="KW-0472">Membrane</keyword>
<dbReference type="EMBL" id="CP071520">
    <property type="protein sequence ID" value="QSX94336.1"/>
    <property type="molecule type" value="Genomic_DNA"/>
</dbReference>
<proteinExistence type="predicted"/>
<evidence type="ECO:0000256" key="1">
    <source>
        <dbReference type="SAM" id="Phobius"/>
    </source>
</evidence>
<dbReference type="AlphaFoldDB" id="A0AAJ4MNU4"/>
<feature type="transmembrane region" description="Helical" evidence="1">
    <location>
        <begin position="69"/>
        <end position="88"/>
    </location>
</feature>
<evidence type="ECO:0000313" key="2">
    <source>
        <dbReference type="EMBL" id="QSX94336.1"/>
    </source>
</evidence>
<feature type="transmembrane region" description="Helical" evidence="1">
    <location>
        <begin position="14"/>
        <end position="32"/>
    </location>
</feature>
<dbReference type="Proteomes" id="UP000662821">
    <property type="component" value="Chromosome"/>
</dbReference>
<accession>A0AAJ4MNU4</accession>
<dbReference type="SUPFAM" id="SSF81442">
    <property type="entry name" value="Cytochrome c oxidase subunit I-like"/>
    <property type="match status" value="1"/>
</dbReference>